<keyword evidence="4 5" id="KW-0274">FAD</keyword>
<keyword evidence="10" id="KW-1185">Reference proteome</keyword>
<proteinExistence type="inferred from homology"/>
<keyword evidence="3 5" id="KW-0285">Flavoprotein</keyword>
<dbReference type="InterPro" id="IPR009100">
    <property type="entry name" value="AcylCoA_DH/oxidase_NM_dom_sf"/>
</dbReference>
<keyword evidence="5" id="KW-0560">Oxidoreductase</keyword>
<protein>
    <submittedName>
        <fullName evidence="9">Acyl-CoA dehydrogenase family protein</fullName>
    </submittedName>
</protein>
<evidence type="ECO:0000256" key="2">
    <source>
        <dbReference type="ARBA" id="ARBA00009347"/>
    </source>
</evidence>
<feature type="domain" description="Acyl-CoA dehydrogenase/oxidase C-terminal" evidence="6">
    <location>
        <begin position="220"/>
        <end position="368"/>
    </location>
</feature>
<dbReference type="Gene3D" id="1.10.540.10">
    <property type="entry name" value="Acyl-CoA dehydrogenase/oxidase, N-terminal domain"/>
    <property type="match status" value="1"/>
</dbReference>
<dbReference type="SUPFAM" id="SSF47203">
    <property type="entry name" value="Acyl-CoA dehydrogenase C-terminal domain-like"/>
    <property type="match status" value="1"/>
</dbReference>
<dbReference type="InterPro" id="IPR009075">
    <property type="entry name" value="AcylCo_DH/oxidase_C"/>
</dbReference>
<dbReference type="GeneID" id="97383508"/>
<evidence type="ECO:0000259" key="8">
    <source>
        <dbReference type="Pfam" id="PF02771"/>
    </source>
</evidence>
<evidence type="ECO:0000313" key="9">
    <source>
        <dbReference type="EMBL" id="GAA3497794.1"/>
    </source>
</evidence>
<evidence type="ECO:0000259" key="6">
    <source>
        <dbReference type="Pfam" id="PF00441"/>
    </source>
</evidence>
<gene>
    <name evidence="9" type="ORF">GCM10019016_048970</name>
</gene>
<dbReference type="PROSITE" id="PS00072">
    <property type="entry name" value="ACYL_COA_DH_1"/>
    <property type="match status" value="1"/>
</dbReference>
<comment type="similarity">
    <text evidence="2 5">Belongs to the acyl-CoA dehydrogenase family.</text>
</comment>
<dbReference type="PANTHER" id="PTHR43884:SF22">
    <property type="entry name" value="BLR3437 PROTEIN"/>
    <property type="match status" value="1"/>
</dbReference>
<name>A0ABP6TTF5_9ACTN</name>
<comment type="caution">
    <text evidence="9">The sequence shown here is derived from an EMBL/GenBank/DDBJ whole genome shotgun (WGS) entry which is preliminary data.</text>
</comment>
<evidence type="ECO:0000313" key="10">
    <source>
        <dbReference type="Proteomes" id="UP001501455"/>
    </source>
</evidence>
<evidence type="ECO:0000256" key="4">
    <source>
        <dbReference type="ARBA" id="ARBA00022827"/>
    </source>
</evidence>
<comment type="cofactor">
    <cofactor evidence="1 5">
        <name>FAD</name>
        <dbReference type="ChEBI" id="CHEBI:57692"/>
    </cofactor>
</comment>
<dbReference type="Pfam" id="PF00441">
    <property type="entry name" value="Acyl-CoA_dh_1"/>
    <property type="match status" value="1"/>
</dbReference>
<dbReference type="InterPro" id="IPR006091">
    <property type="entry name" value="Acyl-CoA_Oxase/DH_mid-dom"/>
</dbReference>
<evidence type="ECO:0000259" key="7">
    <source>
        <dbReference type="Pfam" id="PF02770"/>
    </source>
</evidence>
<evidence type="ECO:0000256" key="1">
    <source>
        <dbReference type="ARBA" id="ARBA00001974"/>
    </source>
</evidence>
<sequence length="375" mass="39501">MTAFSLEPAQLAWCAELRALAAERLRPLAEKGEPGRVNRALVAELGALGLLSRLFASGALDLCLMRESLAQACTEAETALALQGLGAHPVHAHGTPAQRDHWLPRVSDGTAVAAFALSEPGAGSDAAALSLGAERDGPDGWRLTGEKCWISNAPDADLYTVFARTTPGAGARGVTAFLVPADRPGLTGSRLDMIAPHAVGTLRFDGVPVTGADVLGEPDAGFRVAMDTLNLFRPSVGAFAVGMAQAALDATVAHTARRAAFGGRLGDLQAVAHQVAEMSVRTEAARLMVYAAATAYDEGARDVPRRSAMAKLLATETAQYVVDTAVQLHGARALCRGHLLEHLYREVRAPRIYEGASEVQRGIIAKELYKTLEAR</sequence>
<dbReference type="InterPro" id="IPR046373">
    <property type="entry name" value="Acyl-CoA_Oxase/DH_mid-dom_sf"/>
</dbReference>
<feature type="domain" description="Acyl-CoA dehydrogenase/oxidase N-terminal" evidence="8">
    <location>
        <begin position="9"/>
        <end position="109"/>
    </location>
</feature>
<dbReference type="RefSeq" id="WP_193458118.1">
    <property type="nucleotide sequence ID" value="NZ_BAAAXF010000035.1"/>
</dbReference>
<dbReference type="Gene3D" id="1.20.140.10">
    <property type="entry name" value="Butyryl-CoA Dehydrogenase, subunit A, domain 3"/>
    <property type="match status" value="1"/>
</dbReference>
<dbReference type="Pfam" id="PF02770">
    <property type="entry name" value="Acyl-CoA_dh_M"/>
    <property type="match status" value="1"/>
</dbReference>
<feature type="domain" description="Acyl-CoA oxidase/dehydrogenase middle" evidence="7">
    <location>
        <begin position="114"/>
        <end position="206"/>
    </location>
</feature>
<dbReference type="InterPro" id="IPR036250">
    <property type="entry name" value="AcylCo_DH-like_C"/>
</dbReference>
<accession>A0ABP6TTF5</accession>
<dbReference type="EMBL" id="BAAAXF010000035">
    <property type="protein sequence ID" value="GAA3497794.1"/>
    <property type="molecule type" value="Genomic_DNA"/>
</dbReference>
<dbReference type="Pfam" id="PF02771">
    <property type="entry name" value="Acyl-CoA_dh_N"/>
    <property type="match status" value="1"/>
</dbReference>
<dbReference type="InterPro" id="IPR006089">
    <property type="entry name" value="Acyl-CoA_DH_CS"/>
</dbReference>
<evidence type="ECO:0000256" key="3">
    <source>
        <dbReference type="ARBA" id="ARBA00022630"/>
    </source>
</evidence>
<organism evidence="9 10">
    <name type="scientific">Streptomyces prasinosporus</name>
    <dbReference type="NCBI Taxonomy" id="68256"/>
    <lineage>
        <taxon>Bacteria</taxon>
        <taxon>Bacillati</taxon>
        <taxon>Actinomycetota</taxon>
        <taxon>Actinomycetes</taxon>
        <taxon>Kitasatosporales</taxon>
        <taxon>Streptomycetaceae</taxon>
        <taxon>Streptomyces</taxon>
        <taxon>Streptomyces albogriseolus group</taxon>
    </lineage>
</organism>
<dbReference type="InterPro" id="IPR037069">
    <property type="entry name" value="AcylCoA_DH/ox_N_sf"/>
</dbReference>
<reference evidence="10" key="1">
    <citation type="journal article" date="2019" name="Int. J. Syst. Evol. Microbiol.">
        <title>The Global Catalogue of Microorganisms (GCM) 10K type strain sequencing project: providing services to taxonomists for standard genome sequencing and annotation.</title>
        <authorList>
            <consortium name="The Broad Institute Genomics Platform"/>
            <consortium name="The Broad Institute Genome Sequencing Center for Infectious Disease"/>
            <person name="Wu L."/>
            <person name="Ma J."/>
        </authorList>
    </citation>
    <scope>NUCLEOTIDE SEQUENCE [LARGE SCALE GENOMIC DNA]</scope>
    <source>
        <strain evidence="10">JCM 4816</strain>
    </source>
</reference>
<dbReference type="InterPro" id="IPR013786">
    <property type="entry name" value="AcylCoA_DH/ox_N"/>
</dbReference>
<evidence type="ECO:0000256" key="5">
    <source>
        <dbReference type="RuleBase" id="RU362125"/>
    </source>
</evidence>
<dbReference type="SUPFAM" id="SSF56645">
    <property type="entry name" value="Acyl-CoA dehydrogenase NM domain-like"/>
    <property type="match status" value="1"/>
</dbReference>
<dbReference type="Gene3D" id="2.40.110.10">
    <property type="entry name" value="Butyryl-CoA Dehydrogenase, subunit A, domain 2"/>
    <property type="match status" value="1"/>
</dbReference>
<dbReference type="PANTHER" id="PTHR43884">
    <property type="entry name" value="ACYL-COA DEHYDROGENASE"/>
    <property type="match status" value="1"/>
</dbReference>
<dbReference type="Proteomes" id="UP001501455">
    <property type="component" value="Unassembled WGS sequence"/>
</dbReference>